<dbReference type="Proteomes" id="UP001159405">
    <property type="component" value="Unassembled WGS sequence"/>
</dbReference>
<feature type="compositionally biased region" description="Low complexity" evidence="1">
    <location>
        <begin position="214"/>
        <end position="225"/>
    </location>
</feature>
<comment type="caution">
    <text evidence="4">The sequence shown here is derived from an EMBL/GenBank/DDBJ whole genome shotgun (WGS) entry which is preliminary data.</text>
</comment>
<name>A0ABN8QX39_9CNID</name>
<feature type="compositionally biased region" description="Low complexity" evidence="1">
    <location>
        <begin position="349"/>
        <end position="360"/>
    </location>
</feature>
<organism evidence="4 5">
    <name type="scientific">Porites lobata</name>
    <dbReference type="NCBI Taxonomy" id="104759"/>
    <lineage>
        <taxon>Eukaryota</taxon>
        <taxon>Metazoa</taxon>
        <taxon>Cnidaria</taxon>
        <taxon>Anthozoa</taxon>
        <taxon>Hexacorallia</taxon>
        <taxon>Scleractinia</taxon>
        <taxon>Fungiina</taxon>
        <taxon>Poritidae</taxon>
        <taxon>Porites</taxon>
    </lineage>
</organism>
<evidence type="ECO:0000256" key="1">
    <source>
        <dbReference type="SAM" id="MobiDB-lite"/>
    </source>
</evidence>
<feature type="region of interest" description="Disordered" evidence="1">
    <location>
        <begin position="562"/>
        <end position="588"/>
    </location>
</feature>
<dbReference type="EMBL" id="CALNXK010000162">
    <property type="protein sequence ID" value="CAH3171216.1"/>
    <property type="molecule type" value="Genomic_DNA"/>
</dbReference>
<feature type="compositionally biased region" description="Low complexity" evidence="1">
    <location>
        <begin position="141"/>
        <end position="163"/>
    </location>
</feature>
<dbReference type="Pfam" id="PF26284">
    <property type="entry name" value="DUF8077"/>
    <property type="match status" value="1"/>
</dbReference>
<feature type="compositionally biased region" description="Low complexity" evidence="1">
    <location>
        <begin position="66"/>
        <end position="77"/>
    </location>
</feature>
<feature type="domain" description="DUF8077" evidence="3">
    <location>
        <begin position="609"/>
        <end position="715"/>
    </location>
</feature>
<feature type="transmembrane region" description="Helical" evidence="2">
    <location>
        <begin position="738"/>
        <end position="759"/>
    </location>
</feature>
<feature type="compositionally biased region" description="Polar residues" evidence="1">
    <location>
        <begin position="366"/>
        <end position="380"/>
    </location>
</feature>
<protein>
    <recommendedName>
        <fullName evidence="3">DUF8077 domain-containing protein</fullName>
    </recommendedName>
</protein>
<accession>A0ABN8QX39</accession>
<evidence type="ECO:0000256" key="2">
    <source>
        <dbReference type="SAM" id="Phobius"/>
    </source>
</evidence>
<feature type="compositionally biased region" description="Polar residues" evidence="1">
    <location>
        <begin position="424"/>
        <end position="435"/>
    </location>
</feature>
<feature type="compositionally biased region" description="Polar residues" evidence="1">
    <location>
        <begin position="309"/>
        <end position="348"/>
    </location>
</feature>
<keyword evidence="2" id="KW-0472">Membrane</keyword>
<feature type="region of interest" description="Disordered" evidence="1">
    <location>
        <begin position="252"/>
        <end position="439"/>
    </location>
</feature>
<keyword evidence="2" id="KW-1133">Transmembrane helix</keyword>
<feature type="compositionally biased region" description="Low complexity" evidence="1">
    <location>
        <begin position="384"/>
        <end position="420"/>
    </location>
</feature>
<feature type="region of interest" description="Disordered" evidence="1">
    <location>
        <begin position="66"/>
        <end position="100"/>
    </location>
</feature>
<evidence type="ECO:0000259" key="3">
    <source>
        <dbReference type="Pfam" id="PF26284"/>
    </source>
</evidence>
<evidence type="ECO:0000313" key="5">
    <source>
        <dbReference type="Proteomes" id="UP001159405"/>
    </source>
</evidence>
<dbReference type="InterPro" id="IPR058390">
    <property type="entry name" value="DUF8077"/>
</dbReference>
<proteinExistence type="predicted"/>
<feature type="region of interest" description="Disordered" evidence="1">
    <location>
        <begin position="131"/>
        <end position="227"/>
    </location>
</feature>
<keyword evidence="5" id="KW-1185">Reference proteome</keyword>
<gene>
    <name evidence="4" type="ORF">PLOB_00011751</name>
</gene>
<keyword evidence="2" id="KW-0812">Transmembrane</keyword>
<reference evidence="4 5" key="1">
    <citation type="submission" date="2022-05" db="EMBL/GenBank/DDBJ databases">
        <authorList>
            <consortium name="Genoscope - CEA"/>
            <person name="William W."/>
        </authorList>
    </citation>
    <scope>NUCLEOTIDE SEQUENCE [LARGE SCALE GENOMIC DNA]</scope>
</reference>
<feature type="compositionally biased region" description="Polar residues" evidence="1">
    <location>
        <begin position="85"/>
        <end position="100"/>
    </location>
</feature>
<feature type="compositionally biased region" description="Polar residues" evidence="1">
    <location>
        <begin position="252"/>
        <end position="286"/>
    </location>
</feature>
<evidence type="ECO:0000313" key="4">
    <source>
        <dbReference type="EMBL" id="CAH3171216.1"/>
    </source>
</evidence>
<feature type="compositionally biased region" description="Polar residues" evidence="1">
    <location>
        <begin position="173"/>
        <end position="213"/>
    </location>
</feature>
<sequence>MYKTYARISSGESQFLLCSRRTNMASNTQAGSVIFTVCALTFFSTVSSQTLSTTFNQVFDNQTSTATTVQTTTASRRSSPDPKESTATTAQPTTVSRKLSDQTFTATMTVQPTTASRKPSDQTVTVTFVEPTTVSPKPSHQTSAVSSVQATTASTTPSDETTSVKPTTAFPKPSNQTSTNISLPTTTASRTPSDETSTAFTVQPATASQNPSDQTSPVTTVQSTTASRNFPDQTLTVTSVKPTSTFLKTSNQISSVTTVQPTSASRKPFDQASTVTSLQTSTASRTPSDKRSTVITVQPATASRKPSDFASSVTTVQPTTASRSFPDQTLTATSVKPTSAFPKTSNQISSVTTVQPTSSSRKPFDQASTVTSLQTTTASRTPSHKTSTVTTVHSPTTVSRKPSDQSSTVTSVKPTTSSQKPSDRTTIVSTKQPITASPKPPIQRTCNLCFADGGKLAENLDICNKIQTVHTCSTNEFLNLGSTHCYTAALKYKLKYMSPFFSSRPRTLIVRGCANCTDETGSCIERFNSIFNQASNPVRFSFLDCVIKYCIGNNCNNQRVSSFDKTPESCPLDERALPTPGKPSSEEQKQALQISFSGISAFAWGNQTEETFKEAIAQATTEYCTRNKTSCALKDRRRRIPSSGVNYTADQVHLLPGYPSGNLPGFLKVAFYVQQPPGLSIGNSSVLPRDTLLDIVLTYKSELERAIGINISDVEFWLKPSTTPGISPSSPVNTDSNVWKWIVIGVGAFLMLVLFGVLFKCWRRKKNSRERPRWIFAFDKPRKSMKNYSNANREVNRAADSAL</sequence>